<dbReference type="STRING" id="151549.A0A4C1ZAM0"/>
<dbReference type="Gene3D" id="1.10.238.10">
    <property type="entry name" value="EF-hand"/>
    <property type="match status" value="1"/>
</dbReference>
<dbReference type="OrthoDB" id="7313495at2759"/>
<dbReference type="GO" id="GO:0016460">
    <property type="term" value="C:myosin II complex"/>
    <property type="evidence" value="ECO:0007669"/>
    <property type="project" value="TreeGrafter"/>
</dbReference>
<keyword evidence="1" id="KW-0677">Repeat</keyword>
<accession>A0A4C1ZAM0</accession>
<keyword evidence="5" id="KW-1185">Reference proteome</keyword>
<evidence type="ECO:0000313" key="4">
    <source>
        <dbReference type="EMBL" id="GBP84858.1"/>
    </source>
</evidence>
<feature type="compositionally biased region" description="Basic and acidic residues" evidence="3">
    <location>
        <begin position="11"/>
        <end position="26"/>
    </location>
</feature>
<protein>
    <submittedName>
        <fullName evidence="4">Calmodulin</fullName>
    </submittedName>
</protein>
<sequence length="246" mass="29179">MPPKKDKGKGKKEEPPKAAPRPKREPPPPPRKLPRPPKCFTKEDVKFHKALFKSFDEAKNGKIPLPVVPVMLRKVGFNPSPADLEKLFEMFVENKEDDFIELHQWFFMVEAKMKMPDTLEFYVMEACRYLGHDDKKTGVIDVKVLRKELMSWGERLGEDEFAPWIPQCRKEKLLNNKTGEFFYIKFIDVMNSKDHKFFPEPMNYWKLDQRTLAELARKKAEEERAEQKRLEEERRLIEKYGRIPTP</sequence>
<feature type="coiled-coil region" evidence="2">
    <location>
        <begin position="210"/>
        <end position="240"/>
    </location>
</feature>
<evidence type="ECO:0000256" key="2">
    <source>
        <dbReference type="SAM" id="Coils"/>
    </source>
</evidence>
<evidence type="ECO:0000313" key="5">
    <source>
        <dbReference type="Proteomes" id="UP000299102"/>
    </source>
</evidence>
<evidence type="ECO:0000256" key="1">
    <source>
        <dbReference type="ARBA" id="ARBA00022737"/>
    </source>
</evidence>
<feature type="compositionally biased region" description="Basic residues" evidence="3">
    <location>
        <begin position="1"/>
        <end position="10"/>
    </location>
</feature>
<proteinExistence type="predicted"/>
<dbReference type="EMBL" id="BGZK01001702">
    <property type="protein sequence ID" value="GBP84858.1"/>
    <property type="molecule type" value="Genomic_DNA"/>
</dbReference>
<keyword evidence="2" id="KW-0175">Coiled coil</keyword>
<gene>
    <name evidence="4" type="primary">camA</name>
    <name evidence="4" type="ORF">EVAR_100617_1</name>
</gene>
<dbReference type="PANTHER" id="PTHR23048:SF0">
    <property type="entry name" value="CALMODULIN LIKE 3"/>
    <property type="match status" value="1"/>
</dbReference>
<dbReference type="InterPro" id="IPR011992">
    <property type="entry name" value="EF-hand-dom_pair"/>
</dbReference>
<dbReference type="PANTHER" id="PTHR23048">
    <property type="entry name" value="MYOSIN LIGHT CHAIN 1, 3"/>
    <property type="match status" value="1"/>
</dbReference>
<dbReference type="SUPFAM" id="SSF47473">
    <property type="entry name" value="EF-hand"/>
    <property type="match status" value="1"/>
</dbReference>
<evidence type="ECO:0000256" key="3">
    <source>
        <dbReference type="SAM" id="MobiDB-lite"/>
    </source>
</evidence>
<name>A0A4C1ZAM0_EUMVA</name>
<dbReference type="InterPro" id="IPR050230">
    <property type="entry name" value="CALM/Myosin/TropC-like"/>
</dbReference>
<feature type="region of interest" description="Disordered" evidence="3">
    <location>
        <begin position="1"/>
        <end position="39"/>
    </location>
</feature>
<comment type="caution">
    <text evidence="4">The sequence shown here is derived from an EMBL/GenBank/DDBJ whole genome shotgun (WGS) entry which is preliminary data.</text>
</comment>
<organism evidence="4 5">
    <name type="scientific">Eumeta variegata</name>
    <name type="common">Bagworm moth</name>
    <name type="synonym">Eumeta japonica</name>
    <dbReference type="NCBI Taxonomy" id="151549"/>
    <lineage>
        <taxon>Eukaryota</taxon>
        <taxon>Metazoa</taxon>
        <taxon>Ecdysozoa</taxon>
        <taxon>Arthropoda</taxon>
        <taxon>Hexapoda</taxon>
        <taxon>Insecta</taxon>
        <taxon>Pterygota</taxon>
        <taxon>Neoptera</taxon>
        <taxon>Endopterygota</taxon>
        <taxon>Lepidoptera</taxon>
        <taxon>Glossata</taxon>
        <taxon>Ditrysia</taxon>
        <taxon>Tineoidea</taxon>
        <taxon>Psychidae</taxon>
        <taxon>Oiketicinae</taxon>
        <taxon>Eumeta</taxon>
    </lineage>
</organism>
<reference evidence="4 5" key="1">
    <citation type="journal article" date="2019" name="Commun. Biol.">
        <title>The bagworm genome reveals a unique fibroin gene that provides high tensile strength.</title>
        <authorList>
            <person name="Kono N."/>
            <person name="Nakamura H."/>
            <person name="Ohtoshi R."/>
            <person name="Tomita M."/>
            <person name="Numata K."/>
            <person name="Arakawa K."/>
        </authorList>
    </citation>
    <scope>NUCLEOTIDE SEQUENCE [LARGE SCALE GENOMIC DNA]</scope>
</reference>
<dbReference type="AlphaFoldDB" id="A0A4C1ZAM0"/>
<dbReference type="Proteomes" id="UP000299102">
    <property type="component" value="Unassembled WGS sequence"/>
</dbReference>